<keyword evidence="3" id="KW-0186">Copper</keyword>
<dbReference type="EMBL" id="JAHDYS010000018">
    <property type="protein sequence ID" value="MBT1073206.1"/>
    <property type="molecule type" value="Genomic_DNA"/>
</dbReference>
<accession>A0ABS5UC30</accession>
<dbReference type="Gene3D" id="2.60.40.420">
    <property type="entry name" value="Cupredoxins - blue copper proteins"/>
    <property type="match status" value="1"/>
</dbReference>
<dbReference type="PANTHER" id="PTHR11709">
    <property type="entry name" value="MULTI-COPPER OXIDASE"/>
    <property type="match status" value="1"/>
</dbReference>
<gene>
    <name evidence="5" type="ORF">KJB30_15535</name>
</gene>
<keyword evidence="1" id="KW-0479">Metal-binding</keyword>
<keyword evidence="6" id="KW-1185">Reference proteome</keyword>
<evidence type="ECO:0000313" key="6">
    <source>
        <dbReference type="Proteomes" id="UP000784128"/>
    </source>
</evidence>
<reference evidence="5 6" key="1">
    <citation type="submission" date="2021-05" db="EMBL/GenBank/DDBJ databases">
        <title>The draft genome of Geobacter chapellei DSM 13688.</title>
        <authorList>
            <person name="Xu Z."/>
            <person name="Masuda Y."/>
            <person name="Itoh H."/>
            <person name="Senoo K."/>
        </authorList>
    </citation>
    <scope>NUCLEOTIDE SEQUENCE [LARGE SCALE GENOMIC DNA]</scope>
    <source>
        <strain evidence="5 6">DSM 13688</strain>
    </source>
</reference>
<evidence type="ECO:0000256" key="2">
    <source>
        <dbReference type="ARBA" id="ARBA00023002"/>
    </source>
</evidence>
<name>A0ABS5UC30_9BACT</name>
<dbReference type="Pfam" id="PF07732">
    <property type="entry name" value="Cu-oxidase_3"/>
    <property type="match status" value="1"/>
</dbReference>
<proteinExistence type="predicted"/>
<evidence type="ECO:0000259" key="4">
    <source>
        <dbReference type="Pfam" id="PF07732"/>
    </source>
</evidence>
<dbReference type="Proteomes" id="UP000784128">
    <property type="component" value="Unassembled WGS sequence"/>
</dbReference>
<dbReference type="PANTHER" id="PTHR11709:SF394">
    <property type="entry name" value="FI03373P-RELATED"/>
    <property type="match status" value="1"/>
</dbReference>
<dbReference type="InterPro" id="IPR045087">
    <property type="entry name" value="Cu-oxidase_fam"/>
</dbReference>
<keyword evidence="2" id="KW-0560">Oxidoreductase</keyword>
<dbReference type="SUPFAM" id="SSF49503">
    <property type="entry name" value="Cupredoxins"/>
    <property type="match status" value="1"/>
</dbReference>
<sequence length="443" mass="48523">MAVIPRDQGHPYDENDPMERIMFLQHGVAEPDSFDLIDRAGIVNPILLPQADGSPQPTDRRVSLLTPDTVAALQATLTPGSAPESYTLPTPDRIATPDRSFARTNVHGLTVPVPYPTKAGALAVEVWGFVDPAGAIAPWFPGTTIRCKEGELVHSTLLPKKGSHTIHHHGIEPTPMNDGVGHATFLVAGGGYTYQWLAPDAGTYFYHCHKNTVLHFELGMYGLLISDPNVPNAPFIDGGPGAVYRGNTIRNYHKEAIWVLDDIDSRWHETVQPQHGVGAGMGGTGVGAEFTTIGQNTGIELHRFEPDFFVVSGVFADPASQPKPNLITNTLVSPVMNRGETLLIRTLNASYTVVTLKFPSQIDPEVIAMDGRTFGRAPFMSYSRPFKLSTQNRQLTFTTANRWDLLIDTSSVPSGTHFVDAEFRHWRTNDLLRTVTMQIVVNS</sequence>
<evidence type="ECO:0000313" key="5">
    <source>
        <dbReference type="EMBL" id="MBT1073206.1"/>
    </source>
</evidence>
<comment type="caution">
    <text evidence="5">The sequence shown here is derived from an EMBL/GenBank/DDBJ whole genome shotgun (WGS) entry which is preliminary data.</text>
</comment>
<evidence type="ECO:0000256" key="3">
    <source>
        <dbReference type="ARBA" id="ARBA00023008"/>
    </source>
</evidence>
<dbReference type="RefSeq" id="WP_214301014.1">
    <property type="nucleotide sequence ID" value="NZ_JAHDYS010000018.1"/>
</dbReference>
<evidence type="ECO:0000256" key="1">
    <source>
        <dbReference type="ARBA" id="ARBA00022723"/>
    </source>
</evidence>
<organism evidence="5 6">
    <name type="scientific">Pelotalea chapellei</name>
    <dbReference type="NCBI Taxonomy" id="44671"/>
    <lineage>
        <taxon>Bacteria</taxon>
        <taxon>Pseudomonadati</taxon>
        <taxon>Thermodesulfobacteriota</taxon>
        <taxon>Desulfuromonadia</taxon>
        <taxon>Geobacterales</taxon>
        <taxon>Geobacteraceae</taxon>
        <taxon>Pelotalea</taxon>
    </lineage>
</organism>
<dbReference type="InterPro" id="IPR011707">
    <property type="entry name" value="Cu-oxidase-like_N"/>
</dbReference>
<protein>
    <submittedName>
        <fullName evidence="5">Multicopper oxidase domain-containing protein</fullName>
    </submittedName>
</protein>
<feature type="domain" description="Plastocyanin-like" evidence="4">
    <location>
        <begin position="140"/>
        <end position="225"/>
    </location>
</feature>
<dbReference type="InterPro" id="IPR008972">
    <property type="entry name" value="Cupredoxin"/>
</dbReference>